<dbReference type="InterPro" id="IPR059052">
    <property type="entry name" value="HH_YbhG-like"/>
</dbReference>
<gene>
    <name evidence="9" type="ORF">Pan216_26130</name>
</gene>
<sequence precursor="true">MKLSTASNREPRPSSMLVLSPILALLAVGLIALPASAQNEAPVVAVTPVIKREISTGQTFVGTAHPSRTAVVGSAVHGRVIELAANEGDRVEKGQKLAQLMTETIALELESAKAEFQLREQELAELENGSRPQEIAQAKARMKAAEALMEYHQAKRERAEQIYRRSKALSVEELELAVSGSIEAAEMLDEAKAVLDLVIEGPRKEVLAQARARVAMQRALVEKLSDQMKKHTIISRFDGFVTVEHTELGAWVSQGDPVAEVVALDIVEVESHVLEDHVPHLRIGDEVRVEISALPSEVFVGEVASIIPKADGRTRTFPVKVRVENRMVDNHPLIKAGMMSRVTLPTGPTRPAILVPKDALVIKGRNAVVWTVDPSDVQSVDGPNGLSWHEGPVQPIPVTLGVADGNRIAVDGALKAGQLVVIKGNERIQPPSPGKPSIVRWTSTTNSSAVSSL</sequence>
<feature type="domain" description="CusB-like beta-barrel" evidence="8">
    <location>
        <begin position="269"/>
        <end position="344"/>
    </location>
</feature>
<dbReference type="InterPro" id="IPR006143">
    <property type="entry name" value="RND_pump_MFP"/>
</dbReference>
<evidence type="ECO:0000256" key="6">
    <source>
        <dbReference type="SAM" id="SignalP"/>
    </source>
</evidence>
<dbReference type="NCBIfam" id="TIGR01730">
    <property type="entry name" value="RND_mfp"/>
    <property type="match status" value="1"/>
</dbReference>
<evidence type="ECO:0000313" key="10">
    <source>
        <dbReference type="Proteomes" id="UP000317093"/>
    </source>
</evidence>
<keyword evidence="3 4" id="KW-0175">Coiled coil</keyword>
<feature type="domain" description="YbhG-like alpha-helical hairpin" evidence="7">
    <location>
        <begin position="109"/>
        <end position="219"/>
    </location>
</feature>
<dbReference type="AlphaFoldDB" id="A0A518B435"/>
<dbReference type="Pfam" id="PF25881">
    <property type="entry name" value="HH_YBHG"/>
    <property type="match status" value="1"/>
</dbReference>
<feature type="compositionally biased region" description="Polar residues" evidence="5">
    <location>
        <begin position="440"/>
        <end position="453"/>
    </location>
</feature>
<feature type="signal peptide" evidence="6">
    <location>
        <begin position="1"/>
        <end position="37"/>
    </location>
</feature>
<keyword evidence="10" id="KW-1185">Reference proteome</keyword>
<dbReference type="RefSeq" id="WP_419193583.1">
    <property type="nucleotide sequence ID" value="NZ_CP036279.1"/>
</dbReference>
<evidence type="ECO:0000256" key="4">
    <source>
        <dbReference type="SAM" id="Coils"/>
    </source>
</evidence>
<dbReference type="PANTHER" id="PTHR32347:SF23">
    <property type="entry name" value="BLL5650 PROTEIN"/>
    <property type="match status" value="1"/>
</dbReference>
<evidence type="ECO:0000256" key="5">
    <source>
        <dbReference type="SAM" id="MobiDB-lite"/>
    </source>
</evidence>
<evidence type="ECO:0000256" key="3">
    <source>
        <dbReference type="ARBA" id="ARBA00023054"/>
    </source>
</evidence>
<dbReference type="InterPro" id="IPR050465">
    <property type="entry name" value="UPF0194_transport"/>
</dbReference>
<evidence type="ECO:0000259" key="8">
    <source>
        <dbReference type="Pfam" id="PF25954"/>
    </source>
</evidence>
<dbReference type="Proteomes" id="UP000317093">
    <property type="component" value="Chromosome"/>
</dbReference>
<dbReference type="Gene3D" id="2.40.50.100">
    <property type="match status" value="1"/>
</dbReference>
<proteinExistence type="inferred from homology"/>
<dbReference type="KEGG" id="knv:Pan216_26130"/>
<dbReference type="GO" id="GO:0030313">
    <property type="term" value="C:cell envelope"/>
    <property type="evidence" value="ECO:0007669"/>
    <property type="project" value="UniProtKB-SubCell"/>
</dbReference>
<protein>
    <submittedName>
        <fullName evidence="9">Putative efflux pump membrane fusion protein</fullName>
    </submittedName>
</protein>
<dbReference type="Gene3D" id="2.40.420.20">
    <property type="match status" value="1"/>
</dbReference>
<dbReference type="GO" id="GO:0022857">
    <property type="term" value="F:transmembrane transporter activity"/>
    <property type="evidence" value="ECO:0007669"/>
    <property type="project" value="InterPro"/>
</dbReference>
<dbReference type="EMBL" id="CP036279">
    <property type="protein sequence ID" value="QDU61749.1"/>
    <property type="molecule type" value="Genomic_DNA"/>
</dbReference>
<dbReference type="Gene3D" id="1.10.287.470">
    <property type="entry name" value="Helix hairpin bin"/>
    <property type="match status" value="1"/>
</dbReference>
<dbReference type="InterPro" id="IPR058792">
    <property type="entry name" value="Beta-barrel_RND_2"/>
</dbReference>
<dbReference type="SUPFAM" id="SSF111369">
    <property type="entry name" value="HlyD-like secretion proteins"/>
    <property type="match status" value="2"/>
</dbReference>
<reference evidence="9 10" key="1">
    <citation type="submission" date="2019-02" db="EMBL/GenBank/DDBJ databases">
        <title>Deep-cultivation of Planctomycetes and their phenomic and genomic characterization uncovers novel biology.</title>
        <authorList>
            <person name="Wiegand S."/>
            <person name="Jogler M."/>
            <person name="Boedeker C."/>
            <person name="Pinto D."/>
            <person name="Vollmers J."/>
            <person name="Rivas-Marin E."/>
            <person name="Kohn T."/>
            <person name="Peeters S.H."/>
            <person name="Heuer A."/>
            <person name="Rast P."/>
            <person name="Oberbeckmann S."/>
            <person name="Bunk B."/>
            <person name="Jeske O."/>
            <person name="Meyerdierks A."/>
            <person name="Storesund J.E."/>
            <person name="Kallscheuer N."/>
            <person name="Luecker S."/>
            <person name="Lage O.M."/>
            <person name="Pohl T."/>
            <person name="Merkel B.J."/>
            <person name="Hornburger P."/>
            <person name="Mueller R.-W."/>
            <person name="Bruemmer F."/>
            <person name="Labrenz M."/>
            <person name="Spormann A.M."/>
            <person name="Op den Camp H."/>
            <person name="Overmann J."/>
            <person name="Amann R."/>
            <person name="Jetten M.S.M."/>
            <person name="Mascher T."/>
            <person name="Medema M.H."/>
            <person name="Devos D.P."/>
            <person name="Kaster A.-K."/>
            <person name="Ovreas L."/>
            <person name="Rohde M."/>
            <person name="Galperin M.Y."/>
            <person name="Jogler C."/>
        </authorList>
    </citation>
    <scope>NUCLEOTIDE SEQUENCE [LARGE SCALE GENOMIC DNA]</scope>
    <source>
        <strain evidence="9 10">Pan216</strain>
    </source>
</reference>
<comment type="similarity">
    <text evidence="2">Belongs to the membrane fusion protein (MFP) (TC 8.A.1) family.</text>
</comment>
<evidence type="ECO:0000259" key="7">
    <source>
        <dbReference type="Pfam" id="PF25881"/>
    </source>
</evidence>
<evidence type="ECO:0000256" key="1">
    <source>
        <dbReference type="ARBA" id="ARBA00004196"/>
    </source>
</evidence>
<dbReference type="Gene3D" id="2.40.30.170">
    <property type="match status" value="1"/>
</dbReference>
<evidence type="ECO:0000313" key="9">
    <source>
        <dbReference type="EMBL" id="QDU61749.1"/>
    </source>
</evidence>
<keyword evidence="6" id="KW-0732">Signal</keyword>
<evidence type="ECO:0000256" key="2">
    <source>
        <dbReference type="ARBA" id="ARBA00009477"/>
    </source>
</evidence>
<feature type="coiled-coil region" evidence="4">
    <location>
        <begin position="109"/>
        <end position="162"/>
    </location>
</feature>
<dbReference type="Pfam" id="PF25954">
    <property type="entry name" value="Beta-barrel_RND_2"/>
    <property type="match status" value="1"/>
</dbReference>
<feature type="region of interest" description="Disordered" evidence="5">
    <location>
        <begin position="426"/>
        <end position="453"/>
    </location>
</feature>
<dbReference type="GO" id="GO:0016020">
    <property type="term" value="C:membrane"/>
    <property type="evidence" value="ECO:0007669"/>
    <property type="project" value="InterPro"/>
</dbReference>
<name>A0A518B435_9BACT</name>
<dbReference type="PANTHER" id="PTHR32347">
    <property type="entry name" value="EFFLUX SYSTEM COMPONENT YKNX-RELATED"/>
    <property type="match status" value="1"/>
</dbReference>
<accession>A0A518B435</accession>
<organism evidence="9 10">
    <name type="scientific">Kolteria novifilia</name>
    <dbReference type="NCBI Taxonomy" id="2527975"/>
    <lineage>
        <taxon>Bacteria</taxon>
        <taxon>Pseudomonadati</taxon>
        <taxon>Planctomycetota</taxon>
        <taxon>Planctomycetia</taxon>
        <taxon>Kolteriales</taxon>
        <taxon>Kolteriaceae</taxon>
        <taxon>Kolteria</taxon>
    </lineage>
</organism>
<comment type="subcellular location">
    <subcellularLocation>
        <location evidence="1">Cell envelope</location>
    </subcellularLocation>
</comment>
<feature type="chain" id="PRO_5022102320" evidence="6">
    <location>
        <begin position="38"/>
        <end position="453"/>
    </location>
</feature>